<comment type="caution">
    <text evidence="3">The sequence shown here is derived from an EMBL/GenBank/DDBJ whole genome shotgun (WGS) entry which is preliminary data.</text>
</comment>
<reference evidence="3" key="1">
    <citation type="submission" date="2023-03" db="EMBL/GenBank/DDBJ databases">
        <title>Chromosome-scale reference genome and RAD-based genetic map of yellow starthistle (Centaurea solstitialis) reveal putative structural variation and QTLs associated with invader traits.</title>
        <authorList>
            <person name="Reatini B."/>
            <person name="Cang F.A."/>
            <person name="Jiang Q."/>
            <person name="Mckibben M.T.W."/>
            <person name="Barker M.S."/>
            <person name="Rieseberg L.H."/>
            <person name="Dlugosch K.M."/>
        </authorList>
    </citation>
    <scope>NUCLEOTIDE SEQUENCE</scope>
    <source>
        <strain evidence="3">CAN-66</strain>
        <tissue evidence="3">Leaf</tissue>
    </source>
</reference>
<gene>
    <name evidence="3" type="ORF">OSB04_017539</name>
</gene>
<evidence type="ECO:0000313" key="3">
    <source>
        <dbReference type="EMBL" id="KAJ9553494.1"/>
    </source>
</evidence>
<comment type="pathway">
    <text evidence="1">tRNA modification; 5-methoxycarbonylmethyl-2-thiouridine-tRNA biosynthesis.</text>
</comment>
<organism evidence="3 4">
    <name type="scientific">Centaurea solstitialis</name>
    <name type="common">yellow star-thistle</name>
    <dbReference type="NCBI Taxonomy" id="347529"/>
    <lineage>
        <taxon>Eukaryota</taxon>
        <taxon>Viridiplantae</taxon>
        <taxon>Streptophyta</taxon>
        <taxon>Embryophyta</taxon>
        <taxon>Tracheophyta</taxon>
        <taxon>Spermatophyta</taxon>
        <taxon>Magnoliopsida</taxon>
        <taxon>eudicotyledons</taxon>
        <taxon>Gunneridae</taxon>
        <taxon>Pentapetalae</taxon>
        <taxon>asterids</taxon>
        <taxon>campanulids</taxon>
        <taxon>Asterales</taxon>
        <taxon>Asteraceae</taxon>
        <taxon>Carduoideae</taxon>
        <taxon>Cardueae</taxon>
        <taxon>Centaureinae</taxon>
        <taxon>Centaurea</taxon>
    </lineage>
</organism>
<dbReference type="AlphaFoldDB" id="A0AA38T4P9"/>
<name>A0AA38T4P9_9ASTR</name>
<keyword evidence="4" id="KW-1185">Reference proteome</keyword>
<dbReference type="InterPro" id="IPR027417">
    <property type="entry name" value="P-loop_NTPase"/>
</dbReference>
<dbReference type="GO" id="GO:0033588">
    <property type="term" value="C:elongator holoenzyme complex"/>
    <property type="evidence" value="ECO:0007669"/>
    <property type="project" value="InterPro"/>
</dbReference>
<evidence type="ECO:0008006" key="5">
    <source>
        <dbReference type="Google" id="ProtNLM"/>
    </source>
</evidence>
<evidence type="ECO:0000256" key="2">
    <source>
        <dbReference type="ARBA" id="ARBA00008837"/>
    </source>
</evidence>
<sequence length="290" mass="32533">MDRPASLLDEALSLDGNGDGDSKTLHPWRGRVVLVEDCVETNGAFVLHHLIKRFLSSSSDSIVIFVAFAQPFSHYDRILRKMGCNLVVQRENKRLIFFDMLMLECPDDGVEGGIIALYGNIQKAVEVVSSLNKNITIMIDDISLLEVAASGSTKDVLDFMHYCHTLTTQFGCTTITVIHEDIYSSGDQFTFPLQMEHLADIKIKAEPLVTGLAADVHGQLTVLNKGISDGLGRWKSKIPKRYIPRGQEHVTKDFLKQNRDNLGQWFKNMKVTTNYGKLSLEESYPRSNNI</sequence>
<protein>
    <recommendedName>
        <fullName evidence="5">Elongator complex protein 6</fullName>
    </recommendedName>
</protein>
<evidence type="ECO:0000313" key="4">
    <source>
        <dbReference type="Proteomes" id="UP001172457"/>
    </source>
</evidence>
<evidence type="ECO:0000256" key="1">
    <source>
        <dbReference type="ARBA" id="ARBA00005043"/>
    </source>
</evidence>
<dbReference type="Gene3D" id="3.40.50.300">
    <property type="entry name" value="P-loop containing nucleotide triphosphate hydrolases"/>
    <property type="match status" value="1"/>
</dbReference>
<dbReference type="GO" id="GO:0002098">
    <property type="term" value="P:tRNA wobble uridine modification"/>
    <property type="evidence" value="ECO:0007669"/>
    <property type="project" value="InterPro"/>
</dbReference>
<dbReference type="PANTHER" id="PTHR16184:SF6">
    <property type="entry name" value="ELONGATOR COMPLEX PROTEIN 6"/>
    <property type="match status" value="1"/>
</dbReference>
<comment type="similarity">
    <text evidence="2">Belongs to the ELP6 family.</text>
</comment>
<accession>A0AA38T4P9</accession>
<dbReference type="EMBL" id="JARYMX010000004">
    <property type="protein sequence ID" value="KAJ9553494.1"/>
    <property type="molecule type" value="Genomic_DNA"/>
</dbReference>
<dbReference type="InterPro" id="IPR018627">
    <property type="entry name" value="ELP6"/>
</dbReference>
<dbReference type="PANTHER" id="PTHR16184">
    <property type="entry name" value="ELONGATOR COMPLEX PROTEIN 6"/>
    <property type="match status" value="1"/>
</dbReference>
<dbReference type="Pfam" id="PF09807">
    <property type="entry name" value="ELP6"/>
    <property type="match status" value="1"/>
</dbReference>
<proteinExistence type="inferred from homology"/>
<dbReference type="Proteomes" id="UP001172457">
    <property type="component" value="Chromosome 4"/>
</dbReference>
<dbReference type="CDD" id="cd19495">
    <property type="entry name" value="Elp6"/>
    <property type="match status" value="1"/>
</dbReference>